<keyword evidence="3" id="KW-1185">Reference proteome</keyword>
<sequence>MEVLGQSGTTNFAKSGTFRARQLVTDGRDYGGSRPVRRGLFCQVSRSLGSWPLVKAGSEDTGLGWTSWPLVRVSCWTSVKSLQGRIRGLYRFGKRVSRGKALEWLRILFFLSLGATWLLSRVDSYSWEELITLTRGVWIQVVKAEDASRTILQNPNTRLRRPKYNESSLESSTEENNELPLHAIQQKRKNIKFNANCAKKTMSKDILNAYKAKRKEEIMKKKGAKKIIKYKPDGDKTPKNNEVDSSPVGEFEND</sequence>
<evidence type="ECO:0000313" key="3">
    <source>
        <dbReference type="Proteomes" id="UP000826195"/>
    </source>
</evidence>
<organism evidence="2 3">
    <name type="scientific">Cotesia glomerata</name>
    <name type="common">Lepidopteran parasitic wasp</name>
    <name type="synonym">Apanteles glomeratus</name>
    <dbReference type="NCBI Taxonomy" id="32391"/>
    <lineage>
        <taxon>Eukaryota</taxon>
        <taxon>Metazoa</taxon>
        <taxon>Ecdysozoa</taxon>
        <taxon>Arthropoda</taxon>
        <taxon>Hexapoda</taxon>
        <taxon>Insecta</taxon>
        <taxon>Pterygota</taxon>
        <taxon>Neoptera</taxon>
        <taxon>Endopterygota</taxon>
        <taxon>Hymenoptera</taxon>
        <taxon>Apocrita</taxon>
        <taxon>Ichneumonoidea</taxon>
        <taxon>Braconidae</taxon>
        <taxon>Microgastrinae</taxon>
        <taxon>Cotesia</taxon>
    </lineage>
</organism>
<protein>
    <submittedName>
        <fullName evidence="2">Uncharacterized protein</fullName>
    </submittedName>
</protein>
<evidence type="ECO:0000256" key="1">
    <source>
        <dbReference type="SAM" id="MobiDB-lite"/>
    </source>
</evidence>
<dbReference type="Proteomes" id="UP000826195">
    <property type="component" value="Unassembled WGS sequence"/>
</dbReference>
<name>A0AAV7I0G2_COTGL</name>
<feature type="region of interest" description="Disordered" evidence="1">
    <location>
        <begin position="222"/>
        <end position="254"/>
    </location>
</feature>
<dbReference type="EMBL" id="JAHXZJ010002609">
    <property type="protein sequence ID" value="KAH0540040.1"/>
    <property type="molecule type" value="Genomic_DNA"/>
</dbReference>
<feature type="non-terminal residue" evidence="2">
    <location>
        <position position="254"/>
    </location>
</feature>
<evidence type="ECO:0000313" key="2">
    <source>
        <dbReference type="EMBL" id="KAH0540040.1"/>
    </source>
</evidence>
<accession>A0AAV7I0G2</accession>
<proteinExistence type="predicted"/>
<dbReference type="AlphaFoldDB" id="A0AAV7I0G2"/>
<feature type="compositionally biased region" description="Basic and acidic residues" evidence="1">
    <location>
        <begin position="230"/>
        <end position="242"/>
    </location>
</feature>
<comment type="caution">
    <text evidence="2">The sequence shown here is derived from an EMBL/GenBank/DDBJ whole genome shotgun (WGS) entry which is preliminary data.</text>
</comment>
<reference evidence="2 3" key="1">
    <citation type="journal article" date="2021" name="J. Hered.">
        <title>A chromosome-level genome assembly of the parasitoid wasp, Cotesia glomerata (Hymenoptera: Braconidae).</title>
        <authorList>
            <person name="Pinto B.J."/>
            <person name="Weis J.J."/>
            <person name="Gamble T."/>
            <person name="Ode P.J."/>
            <person name="Paul R."/>
            <person name="Zaspel J.M."/>
        </authorList>
    </citation>
    <scope>NUCLEOTIDE SEQUENCE [LARGE SCALE GENOMIC DNA]</scope>
    <source>
        <strain evidence="2">CgM1</strain>
    </source>
</reference>
<gene>
    <name evidence="2" type="ORF">KQX54_011613</name>
</gene>